<dbReference type="AlphaFoldDB" id="A0A1A2YUH5"/>
<name>A0A1A2YUH5_9MYCO</name>
<dbReference type="Proteomes" id="UP000091846">
    <property type="component" value="Unassembled WGS sequence"/>
</dbReference>
<gene>
    <name evidence="1" type="ORF">A5708_24745</name>
</gene>
<evidence type="ECO:0000313" key="1">
    <source>
        <dbReference type="EMBL" id="OBI40887.1"/>
    </source>
</evidence>
<accession>A0A1A2YUH5</accession>
<organism evidence="1 2">
    <name type="scientific">Mycobacterium colombiense</name>
    <dbReference type="NCBI Taxonomy" id="339268"/>
    <lineage>
        <taxon>Bacteria</taxon>
        <taxon>Bacillati</taxon>
        <taxon>Actinomycetota</taxon>
        <taxon>Actinomycetes</taxon>
        <taxon>Mycobacteriales</taxon>
        <taxon>Mycobacteriaceae</taxon>
        <taxon>Mycobacterium</taxon>
        <taxon>Mycobacterium avium complex (MAC)</taxon>
    </lineage>
</organism>
<comment type="caution">
    <text evidence="1">The sequence shown here is derived from an EMBL/GenBank/DDBJ whole genome shotgun (WGS) entry which is preliminary data.</text>
</comment>
<proteinExistence type="predicted"/>
<evidence type="ECO:0000313" key="2">
    <source>
        <dbReference type="Proteomes" id="UP000091846"/>
    </source>
</evidence>
<dbReference type="RefSeq" id="WP_065029208.1">
    <property type="nucleotide sequence ID" value="NZ_LZKI01000099.1"/>
</dbReference>
<protein>
    <submittedName>
        <fullName evidence="1">Uncharacterized protein</fullName>
    </submittedName>
</protein>
<sequence length="88" mass="9942">MLYYADLLPQYATKLLRIDAPVTGDRVADWEAWKRARAEIWQPKTGWTPYSGAQAEILGTGDWDGIDPDEVVVVQANMIVADEWYAAK</sequence>
<dbReference type="EMBL" id="LZKI01000099">
    <property type="protein sequence ID" value="OBI40887.1"/>
    <property type="molecule type" value="Genomic_DNA"/>
</dbReference>
<dbReference type="OrthoDB" id="4746979at2"/>
<reference evidence="1 2" key="1">
    <citation type="submission" date="2016-06" db="EMBL/GenBank/DDBJ databases">
        <authorList>
            <person name="Kjaerup R.B."/>
            <person name="Dalgaard T.S."/>
            <person name="Juul-Madsen H.R."/>
        </authorList>
    </citation>
    <scope>NUCLEOTIDE SEQUENCE [LARGE SCALE GENOMIC DNA]</scope>
    <source>
        <strain evidence="1 2">E1334</strain>
    </source>
</reference>